<comment type="caution">
    <text evidence="2">The sequence shown here is derived from an EMBL/GenBank/DDBJ whole genome shotgun (WGS) entry which is preliminary data.</text>
</comment>
<dbReference type="Proteomes" id="UP001153954">
    <property type="component" value="Unassembled WGS sequence"/>
</dbReference>
<evidence type="ECO:0000313" key="3">
    <source>
        <dbReference type="Proteomes" id="UP001153954"/>
    </source>
</evidence>
<keyword evidence="3" id="KW-1185">Reference proteome</keyword>
<sequence length="136" mass="14540">MSARCKKLLELGMKQEDSEDLAVKQSVREPTPLAQQDILQSLPGPSGNPAAQQDIFQSLAGPSGNRAYTSDHTSLGEDYSSDDDVQDCTWIPAGTHDEHVSSSSSSKTSTPRSIGSIAVPVLVSQTQDDVRGKRLV</sequence>
<name>A0AAU9TQN2_EUPED</name>
<evidence type="ECO:0000313" key="2">
    <source>
        <dbReference type="EMBL" id="CAH2087817.1"/>
    </source>
</evidence>
<feature type="region of interest" description="Disordered" evidence="1">
    <location>
        <begin position="16"/>
        <end position="119"/>
    </location>
</feature>
<gene>
    <name evidence="2" type="ORF">EEDITHA_LOCUS4037</name>
</gene>
<feature type="compositionally biased region" description="Low complexity" evidence="1">
    <location>
        <begin position="101"/>
        <end position="116"/>
    </location>
</feature>
<proteinExistence type="predicted"/>
<organism evidence="2 3">
    <name type="scientific">Euphydryas editha</name>
    <name type="common">Edith's checkerspot</name>
    <dbReference type="NCBI Taxonomy" id="104508"/>
    <lineage>
        <taxon>Eukaryota</taxon>
        <taxon>Metazoa</taxon>
        <taxon>Ecdysozoa</taxon>
        <taxon>Arthropoda</taxon>
        <taxon>Hexapoda</taxon>
        <taxon>Insecta</taxon>
        <taxon>Pterygota</taxon>
        <taxon>Neoptera</taxon>
        <taxon>Endopterygota</taxon>
        <taxon>Lepidoptera</taxon>
        <taxon>Glossata</taxon>
        <taxon>Ditrysia</taxon>
        <taxon>Papilionoidea</taxon>
        <taxon>Nymphalidae</taxon>
        <taxon>Nymphalinae</taxon>
        <taxon>Euphydryas</taxon>
    </lineage>
</organism>
<protein>
    <submittedName>
        <fullName evidence="2">Uncharacterized protein</fullName>
    </submittedName>
</protein>
<evidence type="ECO:0000256" key="1">
    <source>
        <dbReference type="SAM" id="MobiDB-lite"/>
    </source>
</evidence>
<dbReference type="AlphaFoldDB" id="A0AAU9TQN2"/>
<reference evidence="2" key="1">
    <citation type="submission" date="2022-03" db="EMBL/GenBank/DDBJ databases">
        <authorList>
            <person name="Tunstrom K."/>
        </authorList>
    </citation>
    <scope>NUCLEOTIDE SEQUENCE</scope>
</reference>
<dbReference type="EMBL" id="CAKOGL010000007">
    <property type="protein sequence ID" value="CAH2087817.1"/>
    <property type="molecule type" value="Genomic_DNA"/>
</dbReference>
<accession>A0AAU9TQN2</accession>